<accession>A0ABP3UJF5</accession>
<gene>
    <name evidence="2" type="ORF">GCM10008906_04660</name>
</gene>
<keyword evidence="3" id="KW-1185">Reference proteome</keyword>
<evidence type="ECO:0000259" key="1">
    <source>
        <dbReference type="Pfam" id="PF00535"/>
    </source>
</evidence>
<evidence type="ECO:0000313" key="2">
    <source>
        <dbReference type="EMBL" id="GAA0733586.1"/>
    </source>
</evidence>
<name>A0ABP3UJF5_9CLOT</name>
<comment type="caution">
    <text evidence="2">The sequence shown here is derived from an EMBL/GenBank/DDBJ whole genome shotgun (WGS) entry which is preliminary data.</text>
</comment>
<dbReference type="InterPro" id="IPR001173">
    <property type="entry name" value="Glyco_trans_2-like"/>
</dbReference>
<reference evidence="3" key="1">
    <citation type="journal article" date="2019" name="Int. J. Syst. Evol. Microbiol.">
        <title>The Global Catalogue of Microorganisms (GCM) 10K type strain sequencing project: providing services to taxonomists for standard genome sequencing and annotation.</title>
        <authorList>
            <consortium name="The Broad Institute Genomics Platform"/>
            <consortium name="The Broad Institute Genome Sequencing Center for Infectious Disease"/>
            <person name="Wu L."/>
            <person name="Ma J."/>
        </authorList>
    </citation>
    <scope>NUCLEOTIDE SEQUENCE [LARGE SCALE GENOMIC DNA]</scope>
    <source>
        <strain evidence="3">JCM 1407</strain>
    </source>
</reference>
<proteinExistence type="predicted"/>
<organism evidence="2 3">
    <name type="scientific">Clostridium oceanicum</name>
    <dbReference type="NCBI Taxonomy" id="1543"/>
    <lineage>
        <taxon>Bacteria</taxon>
        <taxon>Bacillati</taxon>
        <taxon>Bacillota</taxon>
        <taxon>Clostridia</taxon>
        <taxon>Eubacteriales</taxon>
        <taxon>Clostridiaceae</taxon>
        <taxon>Clostridium</taxon>
    </lineage>
</organism>
<dbReference type="Proteomes" id="UP001501510">
    <property type="component" value="Unassembled WGS sequence"/>
</dbReference>
<dbReference type="Gene3D" id="3.90.550.10">
    <property type="entry name" value="Spore Coat Polysaccharide Biosynthesis Protein SpsA, Chain A"/>
    <property type="match status" value="1"/>
</dbReference>
<dbReference type="Gene3D" id="1.25.40.10">
    <property type="entry name" value="Tetratricopeptide repeat domain"/>
    <property type="match status" value="2"/>
</dbReference>
<protein>
    <submittedName>
        <fullName evidence="2">Glycosyltransferase</fullName>
    </submittedName>
</protein>
<dbReference type="SUPFAM" id="SSF48452">
    <property type="entry name" value="TPR-like"/>
    <property type="match status" value="1"/>
</dbReference>
<dbReference type="EMBL" id="BAAACG010000003">
    <property type="protein sequence ID" value="GAA0733586.1"/>
    <property type="molecule type" value="Genomic_DNA"/>
</dbReference>
<dbReference type="InterPro" id="IPR029044">
    <property type="entry name" value="Nucleotide-diphossugar_trans"/>
</dbReference>
<sequence length="361" mass="42785">MITISLCMIVKDEELTLERCLNCAKDLVDEIIIVDTGSKDKTVEIAKKFTDKVYYFEWIQDFAAARNYSFSKATKEYILWLDADDIISEESQKKFKTLKNILNNSTDSVTMLYNLGINEDGVPALSYRRNRLVKRLNNFRWYGRVHDYILVGGNIINSDVAITHKKIKVNEPNRNLNIYKKMIEENHEFNAREVFYYGNELYDHKMFDKAITQYTKLLDMDSAWYEDKISACNKLVEYYTSIKKPLEALKYCFRSFLYDKPRAEFAFKIGNYFHDKNNLEIAIFWYQLTTTLKKPVNGWGFYNDAYWTWLPHVQLCVCYDKQGKKDLAFKHNEKALSYSPNNKILLQNKKYYENLGFKSKF</sequence>
<dbReference type="InterPro" id="IPR011990">
    <property type="entry name" value="TPR-like_helical_dom_sf"/>
</dbReference>
<dbReference type="PANTHER" id="PTHR43630">
    <property type="entry name" value="POLY-BETA-1,6-N-ACETYL-D-GLUCOSAMINE SYNTHASE"/>
    <property type="match status" value="1"/>
</dbReference>
<dbReference type="Pfam" id="PF00535">
    <property type="entry name" value="Glycos_transf_2"/>
    <property type="match status" value="1"/>
</dbReference>
<dbReference type="SUPFAM" id="SSF53448">
    <property type="entry name" value="Nucleotide-diphospho-sugar transferases"/>
    <property type="match status" value="1"/>
</dbReference>
<feature type="domain" description="Glycosyltransferase 2-like" evidence="1">
    <location>
        <begin position="5"/>
        <end position="148"/>
    </location>
</feature>
<dbReference type="CDD" id="cd02511">
    <property type="entry name" value="Beta4Glucosyltransferase"/>
    <property type="match status" value="1"/>
</dbReference>
<dbReference type="PANTHER" id="PTHR43630:SF2">
    <property type="entry name" value="GLYCOSYLTRANSFERASE"/>
    <property type="match status" value="1"/>
</dbReference>
<dbReference type="RefSeq" id="WP_343758463.1">
    <property type="nucleotide sequence ID" value="NZ_BAAACG010000003.1"/>
</dbReference>
<evidence type="ECO:0000313" key="3">
    <source>
        <dbReference type="Proteomes" id="UP001501510"/>
    </source>
</evidence>